<keyword evidence="2" id="KW-1133">Transmembrane helix</keyword>
<gene>
    <name evidence="5" type="ORF">MNBD_GAMMA12-2623</name>
</gene>
<evidence type="ECO:0000256" key="2">
    <source>
        <dbReference type="SAM" id="Phobius"/>
    </source>
</evidence>
<dbReference type="GO" id="GO:0007165">
    <property type="term" value="P:signal transduction"/>
    <property type="evidence" value="ECO:0007669"/>
    <property type="project" value="InterPro"/>
</dbReference>
<dbReference type="SUPFAM" id="SSF158472">
    <property type="entry name" value="HAMP domain-like"/>
    <property type="match status" value="1"/>
</dbReference>
<dbReference type="InterPro" id="IPR050469">
    <property type="entry name" value="Diguanylate_Cyclase"/>
</dbReference>
<feature type="transmembrane region" description="Helical" evidence="2">
    <location>
        <begin position="12"/>
        <end position="33"/>
    </location>
</feature>
<keyword evidence="2" id="KW-0472">Membrane</keyword>
<dbReference type="SUPFAM" id="SSF55073">
    <property type="entry name" value="Nucleotide cyclase"/>
    <property type="match status" value="1"/>
</dbReference>
<dbReference type="Gene3D" id="6.10.340.10">
    <property type="match status" value="1"/>
</dbReference>
<dbReference type="PANTHER" id="PTHR45138:SF9">
    <property type="entry name" value="DIGUANYLATE CYCLASE DGCM-RELATED"/>
    <property type="match status" value="1"/>
</dbReference>
<dbReference type="SMART" id="SM00304">
    <property type="entry name" value="HAMP"/>
    <property type="match status" value="1"/>
</dbReference>
<keyword evidence="1" id="KW-0175">Coiled coil</keyword>
<dbReference type="GO" id="GO:0052621">
    <property type="term" value="F:diguanylate cyclase activity"/>
    <property type="evidence" value="ECO:0007669"/>
    <property type="project" value="TreeGrafter"/>
</dbReference>
<dbReference type="PROSITE" id="PS50885">
    <property type="entry name" value="HAMP"/>
    <property type="match status" value="1"/>
</dbReference>
<keyword evidence="2" id="KW-0812">Transmembrane</keyword>
<dbReference type="PANTHER" id="PTHR45138">
    <property type="entry name" value="REGULATORY COMPONENTS OF SENSORY TRANSDUCTION SYSTEM"/>
    <property type="match status" value="1"/>
</dbReference>
<dbReference type="SMART" id="SM00267">
    <property type="entry name" value="GGDEF"/>
    <property type="match status" value="1"/>
</dbReference>
<name>A0A3B0YXR2_9ZZZZ</name>
<dbReference type="CDD" id="cd01949">
    <property type="entry name" value="GGDEF"/>
    <property type="match status" value="1"/>
</dbReference>
<dbReference type="GO" id="GO:0043709">
    <property type="term" value="P:cell adhesion involved in single-species biofilm formation"/>
    <property type="evidence" value="ECO:0007669"/>
    <property type="project" value="TreeGrafter"/>
</dbReference>
<feature type="domain" description="GGDEF" evidence="4">
    <location>
        <begin position="293"/>
        <end position="430"/>
    </location>
</feature>
<dbReference type="Pfam" id="PF00672">
    <property type="entry name" value="HAMP"/>
    <property type="match status" value="1"/>
</dbReference>
<protein>
    <submittedName>
        <fullName evidence="5">Uncharacterized protein</fullName>
    </submittedName>
</protein>
<dbReference type="InterPro" id="IPR029787">
    <property type="entry name" value="Nucleotide_cyclase"/>
</dbReference>
<evidence type="ECO:0000259" key="3">
    <source>
        <dbReference type="PROSITE" id="PS50885"/>
    </source>
</evidence>
<feature type="coiled-coil region" evidence="1">
    <location>
        <begin position="213"/>
        <end position="251"/>
    </location>
</feature>
<dbReference type="PROSITE" id="PS50887">
    <property type="entry name" value="GGDEF"/>
    <property type="match status" value="1"/>
</dbReference>
<evidence type="ECO:0000259" key="4">
    <source>
        <dbReference type="PROSITE" id="PS50887"/>
    </source>
</evidence>
<dbReference type="Gene3D" id="3.30.70.270">
    <property type="match status" value="1"/>
</dbReference>
<dbReference type="CDD" id="cd06225">
    <property type="entry name" value="HAMP"/>
    <property type="match status" value="1"/>
</dbReference>
<dbReference type="EMBL" id="UOFL01000188">
    <property type="protein sequence ID" value="VAW80152.1"/>
    <property type="molecule type" value="Genomic_DNA"/>
</dbReference>
<dbReference type="InterPro" id="IPR000160">
    <property type="entry name" value="GGDEF_dom"/>
</dbReference>
<dbReference type="GO" id="GO:0005886">
    <property type="term" value="C:plasma membrane"/>
    <property type="evidence" value="ECO:0007669"/>
    <property type="project" value="TreeGrafter"/>
</dbReference>
<dbReference type="InterPro" id="IPR003660">
    <property type="entry name" value="HAMP_dom"/>
</dbReference>
<feature type="domain" description="HAMP" evidence="3">
    <location>
        <begin position="173"/>
        <end position="225"/>
    </location>
</feature>
<evidence type="ECO:0000256" key="1">
    <source>
        <dbReference type="SAM" id="Coils"/>
    </source>
</evidence>
<dbReference type="GO" id="GO:1902201">
    <property type="term" value="P:negative regulation of bacterial-type flagellum-dependent cell motility"/>
    <property type="evidence" value="ECO:0007669"/>
    <property type="project" value="TreeGrafter"/>
</dbReference>
<feature type="transmembrane region" description="Helical" evidence="2">
    <location>
        <begin position="152"/>
        <end position="175"/>
    </location>
</feature>
<dbReference type="FunFam" id="3.30.70.270:FF:000001">
    <property type="entry name" value="Diguanylate cyclase domain protein"/>
    <property type="match status" value="1"/>
</dbReference>
<dbReference type="InterPro" id="IPR043128">
    <property type="entry name" value="Rev_trsase/Diguanyl_cyclase"/>
</dbReference>
<dbReference type="Pfam" id="PF00990">
    <property type="entry name" value="GGDEF"/>
    <property type="match status" value="1"/>
</dbReference>
<organism evidence="5">
    <name type="scientific">hydrothermal vent metagenome</name>
    <dbReference type="NCBI Taxonomy" id="652676"/>
    <lineage>
        <taxon>unclassified sequences</taxon>
        <taxon>metagenomes</taxon>
        <taxon>ecological metagenomes</taxon>
    </lineage>
</organism>
<dbReference type="AlphaFoldDB" id="A0A3B0YXR2"/>
<evidence type="ECO:0000313" key="5">
    <source>
        <dbReference type="EMBL" id="VAW80152.1"/>
    </source>
</evidence>
<proteinExistence type="predicted"/>
<accession>A0A3B0YXR2</accession>
<reference evidence="5" key="1">
    <citation type="submission" date="2018-06" db="EMBL/GenBank/DDBJ databases">
        <authorList>
            <person name="Zhirakovskaya E."/>
        </authorList>
    </citation>
    <scope>NUCLEOTIDE SEQUENCE</scope>
</reference>
<sequence>MFNQFKRITNSFRYRIAISIFLLEAIMITIILWQTTTISETKARHSYATANQVTLTLFKNLSLIALPTNTYDELQEYAEQAVIDPKIKFIYLVDRDNRIVVSNDFNIVGLNFSDIVTNKDHLKSANIYNMGYLYIEFSNQELINNSVQTRRLGIKIGIIGMAIIACLGLFMGYILTRKLEKITAAAKLFGEGNFDIKIGDMGSDEIGIMGDSLNRMQERIQSLIFDLKSKQDQLQEANNNLEIKVKERTSELLILNDKLKNSSEQDELTKLYNRRKFNTFIQDEFSRTNRAGTYFSVILIDVDYFKQYNDKYGHQKGDECLITIASAMRRCLSRSIDFIARYGGEEFIVVLPSTDVKGALKVAGYLRQAILNLKIPHALSDVSTYVTISQGLTVYNADNDSNIDDIIFNADKYLYLAKSNGRNRVEAMPLS</sequence>
<dbReference type="NCBIfam" id="TIGR00254">
    <property type="entry name" value="GGDEF"/>
    <property type="match status" value="1"/>
</dbReference>